<feature type="coiled-coil region" evidence="1">
    <location>
        <begin position="682"/>
        <end position="712"/>
    </location>
</feature>
<sequence>MSVQRVGACLVLLLLLNQGLMLTAFAAPGDQIKDLPLKEAIQLGIKNSQEIRDARSDITKKNAELVQTQYAVQSEEAKDSSLFAKPRNLSKDLQIRLKVPEARKQQLIANEAVRSKTLSVQYEMEKLYGNALQGLLAENAARKKLDAAKSQVEGVRNKQKFGLADQAARDQAEKSLEQAASGLKLAQLSYKSSLLALGDKVGMDLQDGVKLSYTQDYGDLNQAMLEKYSVNAQKTNLPLIQDREDRRLADMKVDVSRKLYASKFGEARMRVIESMYKAKDIDYDLFMAGYDATLAGIQQDWEGFMWLAIFPIPKVLLQGEYDGIRYFDDIRQSLPISMMDQNKAILKEKDSLKNVILSIRQSYLDAKGAEEAYAQTLRERDKAAADVVAAGQKFKLGFMKAEELQLVVDAKDQAELTVLNSWISYKQALGKLNVDTGGAVEPTYKEGILPYRDIDDGLAKINPATPESKAQEGSWSLKPTIGTLISEFSLKVDKKLDVTDYALFTAGGKQIGKKEPIQKPLSELSLLFGEPEGLRVILYRDKEIVAESIPAGYGTAGTLKLDPPGEFAANPAVTGAVAAPKKGEPAADGGTTLMIGTFRIALDALTTELYTAAKGTMAESGQGILIKSELTGGVWVSADQVLNLRVLENPKGDAVIGPEKLATFKLMVEVSPNGQLAPLLTAAQMNIELETLKKEQEQLKADKEKALAANKAVDTLELSIKLKEAEAKSAFIQALLGGNQAAAIKQVALLNNPEALAKQLEADVAAAGTLQNGGSGGTGTTGGTNTGGTAGAIGNSGSEAGSGATGGSSGGNSGAAPGGTGNGAGAGTAAGAGGVAEQAALEHRQEELELVVKQAITSGDAQAAAAQLTSLMETAGKLAILESGSADNMQALQDALIKLQDAQQTAQGQKDTGKVEQLQGSIHSLNLMLLTVQKEALFAKLDTINGLSAELLKDAQGNLSATAQLPAALMEQLAAESKQTIAQIGQIELAKYTPEQMQELTAATAEIEQSWGAHARIFPVESVISPNLVVSFSAPPVIMNEKVFLPVRPVSEAFGAMVMWDAEQHSVTISLDNTTIVCSIDNSVGYVDGEAVALETMPVMIAGRTYVPLRFVAELLGMQVDWDDGTKTIRISAD</sequence>
<reference evidence="5 6" key="1">
    <citation type="submission" date="2022-09" db="EMBL/GenBank/DDBJ databases">
        <authorList>
            <person name="Han X.L."/>
            <person name="Wang Q."/>
            <person name="Lu T."/>
        </authorList>
    </citation>
    <scope>NUCLEOTIDE SEQUENCE [LARGE SCALE GENOMIC DNA]</scope>
    <source>
        <strain evidence="5 6">WQ 127069</strain>
    </source>
</reference>
<keyword evidence="3" id="KW-0732">Signal</keyword>
<keyword evidence="6" id="KW-1185">Reference proteome</keyword>
<dbReference type="InterPro" id="IPR012854">
    <property type="entry name" value="Cu_amine_oxidase-like_N"/>
</dbReference>
<dbReference type="EMBL" id="JAOQIO010000011">
    <property type="protein sequence ID" value="MCU6791685.1"/>
    <property type="molecule type" value="Genomic_DNA"/>
</dbReference>
<name>A0ABT2UAM2_9BACL</name>
<feature type="compositionally biased region" description="Low complexity" evidence="2">
    <location>
        <begin position="792"/>
        <end position="802"/>
    </location>
</feature>
<evidence type="ECO:0000313" key="5">
    <source>
        <dbReference type="EMBL" id="MCU6791685.1"/>
    </source>
</evidence>
<dbReference type="InterPro" id="IPR036582">
    <property type="entry name" value="Mao_N_sf"/>
</dbReference>
<evidence type="ECO:0000256" key="2">
    <source>
        <dbReference type="SAM" id="MobiDB-lite"/>
    </source>
</evidence>
<dbReference type="SUPFAM" id="SSF56954">
    <property type="entry name" value="Outer membrane efflux proteins (OEP)"/>
    <property type="match status" value="1"/>
</dbReference>
<feature type="domain" description="Copper amine oxidase-like N-terminal" evidence="4">
    <location>
        <begin position="1030"/>
        <end position="1131"/>
    </location>
</feature>
<gene>
    <name evidence="5" type="ORF">OB236_06025</name>
</gene>
<dbReference type="SUPFAM" id="SSF55383">
    <property type="entry name" value="Copper amine oxidase, domain N"/>
    <property type="match status" value="1"/>
</dbReference>
<feature type="compositionally biased region" description="Gly residues" evidence="2">
    <location>
        <begin position="803"/>
        <end position="830"/>
    </location>
</feature>
<dbReference type="RefSeq" id="WP_262683191.1">
    <property type="nucleotide sequence ID" value="NZ_JAOQIO010000011.1"/>
</dbReference>
<feature type="region of interest" description="Disordered" evidence="2">
    <location>
        <begin position="770"/>
        <end position="830"/>
    </location>
</feature>
<dbReference type="Pfam" id="PF07833">
    <property type="entry name" value="Cu_amine_oxidN1"/>
    <property type="match status" value="1"/>
</dbReference>
<keyword evidence="1" id="KW-0175">Coiled coil</keyword>
<dbReference type="Gene3D" id="1.20.1600.10">
    <property type="entry name" value="Outer membrane efflux proteins (OEP)"/>
    <property type="match status" value="2"/>
</dbReference>
<comment type="caution">
    <text evidence="5">The sequence shown here is derived from an EMBL/GenBank/DDBJ whole genome shotgun (WGS) entry which is preliminary data.</text>
</comment>
<dbReference type="Gene3D" id="3.30.457.10">
    <property type="entry name" value="Copper amine oxidase-like, N-terminal domain"/>
    <property type="match status" value="1"/>
</dbReference>
<evidence type="ECO:0000259" key="4">
    <source>
        <dbReference type="Pfam" id="PF07833"/>
    </source>
</evidence>
<protein>
    <submittedName>
        <fullName evidence="5">Stalk domain-containing protein</fullName>
    </submittedName>
</protein>
<evidence type="ECO:0000256" key="3">
    <source>
        <dbReference type="SAM" id="SignalP"/>
    </source>
</evidence>
<proteinExistence type="predicted"/>
<evidence type="ECO:0000313" key="6">
    <source>
        <dbReference type="Proteomes" id="UP001652445"/>
    </source>
</evidence>
<feature type="signal peptide" evidence="3">
    <location>
        <begin position="1"/>
        <end position="26"/>
    </location>
</feature>
<feature type="compositionally biased region" description="Gly residues" evidence="2">
    <location>
        <begin position="771"/>
        <end position="791"/>
    </location>
</feature>
<accession>A0ABT2UAM2</accession>
<feature type="chain" id="PRO_5046074771" evidence="3">
    <location>
        <begin position="27"/>
        <end position="1134"/>
    </location>
</feature>
<dbReference type="Proteomes" id="UP001652445">
    <property type="component" value="Unassembled WGS sequence"/>
</dbReference>
<organism evidence="5 6">
    <name type="scientific">Paenibacillus baimaensis</name>
    <dbReference type="NCBI Taxonomy" id="2982185"/>
    <lineage>
        <taxon>Bacteria</taxon>
        <taxon>Bacillati</taxon>
        <taxon>Bacillota</taxon>
        <taxon>Bacilli</taxon>
        <taxon>Bacillales</taxon>
        <taxon>Paenibacillaceae</taxon>
        <taxon>Paenibacillus</taxon>
    </lineage>
</organism>
<evidence type="ECO:0000256" key="1">
    <source>
        <dbReference type="SAM" id="Coils"/>
    </source>
</evidence>